<proteinExistence type="inferred from homology"/>
<dbReference type="HOGENOM" id="CLU_000288_22_1_1"/>
<dbReference type="InterPro" id="IPR051420">
    <property type="entry name" value="Ser_Thr_Kinases_DiverseReg"/>
</dbReference>
<evidence type="ECO:0000256" key="5">
    <source>
        <dbReference type="ARBA" id="ARBA00022475"/>
    </source>
</evidence>
<evidence type="ECO:0000256" key="6">
    <source>
        <dbReference type="ARBA" id="ARBA00022527"/>
    </source>
</evidence>
<evidence type="ECO:0000313" key="26">
    <source>
        <dbReference type="Proteomes" id="UP000032180"/>
    </source>
</evidence>
<evidence type="ECO:0000256" key="3">
    <source>
        <dbReference type="ARBA" id="ARBA00008684"/>
    </source>
</evidence>
<evidence type="ECO:0000256" key="23">
    <source>
        <dbReference type="SAM" id="SignalP"/>
    </source>
</evidence>
<evidence type="ECO:0000313" key="25">
    <source>
        <dbReference type="EnsemblPlants" id="LPERR02G10250.1"/>
    </source>
</evidence>
<evidence type="ECO:0000259" key="24">
    <source>
        <dbReference type="PROSITE" id="PS50011"/>
    </source>
</evidence>
<dbReference type="Pfam" id="PF00069">
    <property type="entry name" value="Pkinase"/>
    <property type="match status" value="1"/>
</dbReference>
<dbReference type="Proteomes" id="UP000032180">
    <property type="component" value="Chromosome 2"/>
</dbReference>
<evidence type="ECO:0000256" key="7">
    <source>
        <dbReference type="ARBA" id="ARBA00022553"/>
    </source>
</evidence>
<dbReference type="InterPro" id="IPR008271">
    <property type="entry name" value="Ser/Thr_kinase_AS"/>
</dbReference>
<dbReference type="InterPro" id="IPR001611">
    <property type="entry name" value="Leu-rich_rpt"/>
</dbReference>
<dbReference type="FunFam" id="1.10.510.10:FF:000479">
    <property type="entry name" value="Leucine-rich repeat receptor-like protein kinase"/>
    <property type="match status" value="1"/>
</dbReference>
<comment type="catalytic activity">
    <reaction evidence="21">
        <text>L-seryl-[protein] + ATP = O-phospho-L-seryl-[protein] + ADP + H(+)</text>
        <dbReference type="Rhea" id="RHEA:17989"/>
        <dbReference type="Rhea" id="RHEA-COMP:9863"/>
        <dbReference type="Rhea" id="RHEA-COMP:11604"/>
        <dbReference type="ChEBI" id="CHEBI:15378"/>
        <dbReference type="ChEBI" id="CHEBI:29999"/>
        <dbReference type="ChEBI" id="CHEBI:30616"/>
        <dbReference type="ChEBI" id="CHEBI:83421"/>
        <dbReference type="ChEBI" id="CHEBI:456216"/>
        <dbReference type="EC" id="2.7.11.1"/>
    </reaction>
</comment>
<evidence type="ECO:0000256" key="20">
    <source>
        <dbReference type="ARBA" id="ARBA00047899"/>
    </source>
</evidence>
<dbReference type="FunFam" id="3.80.10.10:FF:000400">
    <property type="entry name" value="Nuclear pore complex protein NUP107"/>
    <property type="match status" value="1"/>
</dbReference>
<evidence type="ECO:0000256" key="17">
    <source>
        <dbReference type="ARBA" id="ARBA00023136"/>
    </source>
</evidence>
<dbReference type="eggNOG" id="ENOG502QQYD">
    <property type="taxonomic scope" value="Eukaryota"/>
</dbReference>
<keyword evidence="14" id="KW-0418">Kinase</keyword>
<dbReference type="InterPro" id="IPR017441">
    <property type="entry name" value="Protein_kinase_ATP_BS"/>
</dbReference>
<evidence type="ECO:0000256" key="9">
    <source>
        <dbReference type="ARBA" id="ARBA00022679"/>
    </source>
</evidence>
<dbReference type="GO" id="GO:0005886">
    <property type="term" value="C:plasma membrane"/>
    <property type="evidence" value="ECO:0007669"/>
    <property type="project" value="UniProtKB-SubCell"/>
</dbReference>
<dbReference type="PRINTS" id="PR00019">
    <property type="entry name" value="LEURICHRPT"/>
</dbReference>
<dbReference type="GO" id="GO:0004674">
    <property type="term" value="F:protein serine/threonine kinase activity"/>
    <property type="evidence" value="ECO:0007669"/>
    <property type="project" value="UniProtKB-KW"/>
</dbReference>
<dbReference type="SUPFAM" id="SSF56112">
    <property type="entry name" value="Protein kinase-like (PK-like)"/>
    <property type="match status" value="1"/>
</dbReference>
<evidence type="ECO:0000256" key="10">
    <source>
        <dbReference type="ARBA" id="ARBA00022692"/>
    </source>
</evidence>
<keyword evidence="7" id="KW-0597">Phosphoprotein</keyword>
<dbReference type="PROSITE" id="PS51450">
    <property type="entry name" value="LRR"/>
    <property type="match status" value="1"/>
</dbReference>
<evidence type="ECO:0000256" key="22">
    <source>
        <dbReference type="PROSITE-ProRule" id="PRU10141"/>
    </source>
</evidence>
<keyword evidence="12" id="KW-0677">Repeat</keyword>
<keyword evidence="13 22" id="KW-0547">Nucleotide-binding</keyword>
<dbReference type="Pfam" id="PF13855">
    <property type="entry name" value="LRR_8"/>
    <property type="match status" value="2"/>
</dbReference>
<evidence type="ECO:0000256" key="11">
    <source>
        <dbReference type="ARBA" id="ARBA00022729"/>
    </source>
</evidence>
<evidence type="ECO:0000256" key="8">
    <source>
        <dbReference type="ARBA" id="ARBA00022614"/>
    </source>
</evidence>
<dbReference type="InterPro" id="IPR013210">
    <property type="entry name" value="LRR_N_plant-typ"/>
</dbReference>
<dbReference type="InterPro" id="IPR011009">
    <property type="entry name" value="Kinase-like_dom_sf"/>
</dbReference>
<evidence type="ECO:0000256" key="16">
    <source>
        <dbReference type="ARBA" id="ARBA00022989"/>
    </source>
</evidence>
<dbReference type="SMART" id="SM00365">
    <property type="entry name" value="LRR_SD22"/>
    <property type="match status" value="3"/>
</dbReference>
<dbReference type="InterPro" id="IPR003591">
    <property type="entry name" value="Leu-rich_rpt_typical-subtyp"/>
</dbReference>
<dbReference type="SUPFAM" id="SSF52058">
    <property type="entry name" value="L domain-like"/>
    <property type="match status" value="1"/>
</dbReference>
<dbReference type="GO" id="GO:0005524">
    <property type="term" value="F:ATP binding"/>
    <property type="evidence" value="ECO:0007669"/>
    <property type="project" value="UniProtKB-UniRule"/>
</dbReference>
<reference evidence="26" key="2">
    <citation type="submission" date="2013-12" db="EMBL/GenBank/DDBJ databases">
        <authorList>
            <person name="Yu Y."/>
            <person name="Lee S."/>
            <person name="de Baynast K."/>
            <person name="Wissotski M."/>
            <person name="Liu L."/>
            <person name="Talag J."/>
            <person name="Goicoechea J."/>
            <person name="Angelova A."/>
            <person name="Jetty R."/>
            <person name="Kudrna D."/>
            <person name="Golser W."/>
            <person name="Rivera L."/>
            <person name="Zhang J."/>
            <person name="Wing R."/>
        </authorList>
    </citation>
    <scope>NUCLEOTIDE SEQUENCE</scope>
</reference>
<evidence type="ECO:0000256" key="1">
    <source>
        <dbReference type="ARBA" id="ARBA00004162"/>
    </source>
</evidence>
<dbReference type="STRING" id="77586.A0A0D9VES4"/>
<dbReference type="PROSITE" id="PS00107">
    <property type="entry name" value="PROTEIN_KINASE_ATP"/>
    <property type="match status" value="1"/>
</dbReference>
<organism evidence="25 26">
    <name type="scientific">Leersia perrieri</name>
    <dbReference type="NCBI Taxonomy" id="77586"/>
    <lineage>
        <taxon>Eukaryota</taxon>
        <taxon>Viridiplantae</taxon>
        <taxon>Streptophyta</taxon>
        <taxon>Embryophyta</taxon>
        <taxon>Tracheophyta</taxon>
        <taxon>Spermatophyta</taxon>
        <taxon>Magnoliopsida</taxon>
        <taxon>Liliopsida</taxon>
        <taxon>Poales</taxon>
        <taxon>Poaceae</taxon>
        <taxon>BOP clade</taxon>
        <taxon>Oryzoideae</taxon>
        <taxon>Oryzeae</taxon>
        <taxon>Oryzinae</taxon>
        <taxon>Leersia</taxon>
    </lineage>
</organism>
<feature type="chain" id="PRO_5002347772" description="non-specific serine/threonine protein kinase" evidence="23">
    <location>
        <begin position="25"/>
        <end position="607"/>
    </location>
</feature>
<keyword evidence="6" id="KW-0723">Serine/threonine-protein kinase</keyword>
<sequence>MRLVASEELLLVLLLSWQCLFCLANPTVDRHAEALLQWKSGVDWDGFDCLQSWSNATSPCNWAGIGCSSLVPHGHHQRDAILVVTNITLEFCYISGSLNKLRFAELPHLVHLDLHYNFLSGLIPSDIGDLSELSFLDLSDNMLSGPIPPSIGNLTNLVSLDLSHNSLSDGIFNFSPGILHNLKYLDLSHNNLAGLIPSSLGNLGRLYHLDLSFNKFSGHIPHELGMLHSLAVLYLNYNNINDSIPQSIGNLTRLEALDLSANEMGVGSIAVVCWRRKLTKGGIKSKPEDLLSIWNFDAKVAFPEILNATEDFDEKYCIGVGGYGSVFRAEIPGKGIFAIKLLHRMEDHFDIGAFLAEIEVLTKIKHRCIVKLHGYCSHSQCKFLVYDLIDRGSLASIWHDKEMVKKLDWPKRVTVVMAAQALSYLHHDCDDPIVHRDIKSSNILLDNSFKAYLSDFGMAKNLKHHSSSWSTIFTGTCGYIAPELSSIMVSTEKSDVYSFGVVALEMVMGKHPGDLLLPFFCRTEHHMKLKDILDQRIVAPTSDEEKDVILLVLVAFACLQICPKGRPTMQQVYQAFTARNLPAPILKPLNEIKLQHFHDVCGTIKNI</sequence>
<dbReference type="Gene3D" id="1.10.510.10">
    <property type="entry name" value="Transferase(Phosphotransferase) domain 1"/>
    <property type="match status" value="1"/>
</dbReference>
<dbReference type="Pfam" id="PF00560">
    <property type="entry name" value="LRR_1"/>
    <property type="match status" value="1"/>
</dbReference>
<evidence type="ECO:0000256" key="13">
    <source>
        <dbReference type="ARBA" id="ARBA00022741"/>
    </source>
</evidence>
<reference evidence="25 26" key="1">
    <citation type="submission" date="2012-08" db="EMBL/GenBank/DDBJ databases">
        <title>Oryza genome evolution.</title>
        <authorList>
            <person name="Wing R.A."/>
        </authorList>
    </citation>
    <scope>NUCLEOTIDE SEQUENCE</scope>
</reference>
<dbReference type="Pfam" id="PF08263">
    <property type="entry name" value="LRRNT_2"/>
    <property type="match status" value="1"/>
</dbReference>
<feature type="binding site" evidence="22">
    <location>
        <position position="340"/>
    </location>
    <ligand>
        <name>ATP</name>
        <dbReference type="ChEBI" id="CHEBI:30616"/>
    </ligand>
</feature>
<reference evidence="25" key="3">
    <citation type="submission" date="2015-04" db="UniProtKB">
        <authorList>
            <consortium name="EnsemblPlants"/>
        </authorList>
    </citation>
    <scope>IDENTIFICATION</scope>
</reference>
<keyword evidence="9" id="KW-0808">Transferase</keyword>
<dbReference type="EnsemblPlants" id="LPERR02G10250.1">
    <property type="protein sequence ID" value="LPERR02G10250.1"/>
    <property type="gene ID" value="LPERR02G10250"/>
</dbReference>
<dbReference type="AlphaFoldDB" id="A0A0D9VES4"/>
<dbReference type="PROSITE" id="PS50011">
    <property type="entry name" value="PROTEIN_KINASE_DOM"/>
    <property type="match status" value="1"/>
</dbReference>
<keyword evidence="19" id="KW-0325">Glycoprotein</keyword>
<name>A0A0D9VES4_9ORYZ</name>
<dbReference type="FunFam" id="3.30.200.20:FF:000309">
    <property type="entry name" value="Leucine-rich repeat receptor protein kinase MSP1"/>
    <property type="match status" value="1"/>
</dbReference>
<keyword evidence="26" id="KW-1185">Reference proteome</keyword>
<dbReference type="PROSITE" id="PS00108">
    <property type="entry name" value="PROTEIN_KINASE_ST"/>
    <property type="match status" value="1"/>
</dbReference>
<dbReference type="SMART" id="SM00220">
    <property type="entry name" value="S_TKc"/>
    <property type="match status" value="1"/>
</dbReference>
<dbReference type="InterPro" id="IPR032675">
    <property type="entry name" value="LRR_dom_sf"/>
</dbReference>
<keyword evidence="15 22" id="KW-0067">ATP-binding</keyword>
<dbReference type="Gene3D" id="3.80.10.10">
    <property type="entry name" value="Ribonuclease Inhibitor"/>
    <property type="match status" value="2"/>
</dbReference>
<evidence type="ECO:0000256" key="4">
    <source>
        <dbReference type="ARBA" id="ARBA00012513"/>
    </source>
</evidence>
<keyword evidence="16" id="KW-1133">Transmembrane helix</keyword>
<evidence type="ECO:0000256" key="19">
    <source>
        <dbReference type="ARBA" id="ARBA00023180"/>
    </source>
</evidence>
<keyword evidence="8" id="KW-0433">Leucine-rich repeat</keyword>
<dbReference type="SMART" id="SM00369">
    <property type="entry name" value="LRR_TYP"/>
    <property type="match status" value="6"/>
</dbReference>
<evidence type="ECO:0000256" key="15">
    <source>
        <dbReference type="ARBA" id="ARBA00022840"/>
    </source>
</evidence>
<comment type="similarity">
    <text evidence="3">Belongs to the protein kinase superfamily. Ser/Thr protein kinase family.</text>
</comment>
<accession>A0A0D9VES4</accession>
<keyword evidence="11 23" id="KW-0732">Signal</keyword>
<evidence type="ECO:0000256" key="14">
    <source>
        <dbReference type="ARBA" id="ARBA00022777"/>
    </source>
</evidence>
<keyword evidence="10" id="KW-0812">Transmembrane</keyword>
<evidence type="ECO:0000256" key="2">
    <source>
        <dbReference type="ARBA" id="ARBA00004479"/>
    </source>
</evidence>
<dbReference type="InterPro" id="IPR000719">
    <property type="entry name" value="Prot_kinase_dom"/>
</dbReference>
<feature type="signal peptide" evidence="23">
    <location>
        <begin position="1"/>
        <end position="24"/>
    </location>
</feature>
<protein>
    <recommendedName>
        <fullName evidence="4">non-specific serine/threonine protein kinase</fullName>
        <ecNumber evidence="4">2.7.11.1</ecNumber>
    </recommendedName>
</protein>
<dbReference type="Gene3D" id="3.30.200.20">
    <property type="entry name" value="Phosphorylase Kinase, domain 1"/>
    <property type="match status" value="1"/>
</dbReference>
<comment type="catalytic activity">
    <reaction evidence="20">
        <text>L-threonyl-[protein] + ATP = O-phospho-L-threonyl-[protein] + ADP + H(+)</text>
        <dbReference type="Rhea" id="RHEA:46608"/>
        <dbReference type="Rhea" id="RHEA-COMP:11060"/>
        <dbReference type="Rhea" id="RHEA-COMP:11605"/>
        <dbReference type="ChEBI" id="CHEBI:15378"/>
        <dbReference type="ChEBI" id="CHEBI:30013"/>
        <dbReference type="ChEBI" id="CHEBI:30616"/>
        <dbReference type="ChEBI" id="CHEBI:61977"/>
        <dbReference type="ChEBI" id="CHEBI:456216"/>
        <dbReference type="EC" id="2.7.11.1"/>
    </reaction>
</comment>
<evidence type="ECO:0000256" key="21">
    <source>
        <dbReference type="ARBA" id="ARBA00048679"/>
    </source>
</evidence>
<keyword evidence="17" id="KW-0472">Membrane</keyword>
<dbReference type="PANTHER" id="PTHR48005:SF16">
    <property type="entry name" value="MDIS1-INTERACTING RECEPTOR LIKE KINASE 2-LIKE ISOFORM X1"/>
    <property type="match status" value="1"/>
</dbReference>
<comment type="subcellular location">
    <subcellularLocation>
        <location evidence="1">Cell membrane</location>
        <topology evidence="1">Single-pass membrane protein</topology>
    </subcellularLocation>
    <subcellularLocation>
        <location evidence="2">Membrane</location>
        <topology evidence="2">Single-pass type I membrane protein</topology>
    </subcellularLocation>
</comment>
<evidence type="ECO:0000256" key="12">
    <source>
        <dbReference type="ARBA" id="ARBA00022737"/>
    </source>
</evidence>
<keyword evidence="18" id="KW-0675">Receptor</keyword>
<dbReference type="EC" id="2.7.11.1" evidence="4"/>
<feature type="domain" description="Protein kinase" evidence="24">
    <location>
        <begin position="312"/>
        <end position="586"/>
    </location>
</feature>
<dbReference type="PANTHER" id="PTHR48005">
    <property type="entry name" value="LEUCINE RICH REPEAT KINASE 2"/>
    <property type="match status" value="1"/>
</dbReference>
<keyword evidence="5" id="KW-1003">Cell membrane</keyword>
<dbReference type="Gramene" id="LPERR02G10250.1">
    <property type="protein sequence ID" value="LPERR02G10250.1"/>
    <property type="gene ID" value="LPERR02G10250"/>
</dbReference>
<evidence type="ECO:0000256" key="18">
    <source>
        <dbReference type="ARBA" id="ARBA00023170"/>
    </source>
</evidence>
<dbReference type="FunFam" id="3.80.10.10:FF:000299">
    <property type="entry name" value="Piriformospora indica-insensitive protein 2"/>
    <property type="match status" value="1"/>
</dbReference>